<evidence type="ECO:0000313" key="5">
    <source>
        <dbReference type="Proteomes" id="UP001595916"/>
    </source>
</evidence>
<dbReference type="CDD" id="cd18873">
    <property type="entry name" value="NUDIX_NadM_like"/>
    <property type="match status" value="1"/>
</dbReference>
<gene>
    <name evidence="4" type="ORF">ACFO4R_08200</name>
</gene>
<dbReference type="EMBL" id="JBHSHL010000033">
    <property type="protein sequence ID" value="MFC4805062.1"/>
    <property type="molecule type" value="Genomic_DNA"/>
</dbReference>
<feature type="compositionally biased region" description="Basic and acidic residues" evidence="1">
    <location>
        <begin position="1"/>
        <end position="14"/>
    </location>
</feature>
<dbReference type="InterPro" id="IPR015797">
    <property type="entry name" value="NUDIX_hydrolase-like_dom_sf"/>
</dbReference>
<dbReference type="SUPFAM" id="SSF46785">
    <property type="entry name" value="Winged helix' DNA-binding domain"/>
    <property type="match status" value="1"/>
</dbReference>
<dbReference type="InterPro" id="IPR054105">
    <property type="entry name" value="WHD_NrtR"/>
</dbReference>
<name>A0ABV9QKU9_9FIRM</name>
<dbReference type="Gene3D" id="1.10.10.10">
    <property type="entry name" value="Winged helix-like DNA-binding domain superfamily/Winged helix DNA-binding domain"/>
    <property type="match status" value="1"/>
</dbReference>
<organism evidence="4 5">
    <name type="scientific">Filifactor villosus</name>
    <dbReference type="NCBI Taxonomy" id="29374"/>
    <lineage>
        <taxon>Bacteria</taxon>
        <taxon>Bacillati</taxon>
        <taxon>Bacillota</taxon>
        <taxon>Clostridia</taxon>
        <taxon>Peptostreptococcales</taxon>
        <taxon>Filifactoraceae</taxon>
        <taxon>Filifactor</taxon>
    </lineage>
</organism>
<dbReference type="PANTHER" id="PTHR43736:SF4">
    <property type="entry name" value="SLR1690 PROTEIN"/>
    <property type="match status" value="1"/>
</dbReference>
<evidence type="ECO:0000256" key="1">
    <source>
        <dbReference type="SAM" id="MobiDB-lite"/>
    </source>
</evidence>
<feature type="domain" description="Nudix hydrolase" evidence="2">
    <location>
        <begin position="147"/>
        <end position="244"/>
    </location>
</feature>
<accession>A0ABV9QKU9</accession>
<dbReference type="Gene3D" id="3.90.79.10">
    <property type="entry name" value="Nucleoside Triphosphate Pyrophosphohydrolase"/>
    <property type="match status" value="1"/>
</dbReference>
<evidence type="ECO:0000259" key="3">
    <source>
        <dbReference type="Pfam" id="PF21906"/>
    </source>
</evidence>
<dbReference type="SUPFAM" id="SSF55811">
    <property type="entry name" value="Nudix"/>
    <property type="match status" value="1"/>
</dbReference>
<dbReference type="PANTHER" id="PTHR43736">
    <property type="entry name" value="ADP-RIBOSE PYROPHOSPHATASE"/>
    <property type="match status" value="1"/>
</dbReference>
<sequence>MKQEQKKSDKKSSGEEGTSTGVEPRKVKAVPIKGSESGDAKPNEKAKEKSKDRNDNRENALEVEYKKRDETLQAKEAKGKDLEELQQKYDKKSEHRGVFPVLSGVEKEEDVEKAIEKGGQEVSAYREEEDYLERYRKEVYERMSLTVDILIFSLDREFRLQVLLKKREDFPYKARRSLPGGFVGIEESVEEAAVRVMKQKTGLCDLHLEQLYTFGDKDRDPRMRIVTVAYLAILPRDLSVEGEEDSDFFRVMFSEKGLEFLGSEVFDQDHLAFDHARIIALAVERMRGKLHYTDIALEFLKDRKRFTLFELQKVYEAIEDRDYDTPNFRRYFKNRYEAVGAVEKTGEMSTEFSKRPSSYYRMKKD</sequence>
<comment type="caution">
    <text evidence="4">The sequence shown here is derived from an EMBL/GenBank/DDBJ whole genome shotgun (WGS) entry which is preliminary data.</text>
</comment>
<dbReference type="InterPro" id="IPR000086">
    <property type="entry name" value="NUDIX_hydrolase_dom"/>
</dbReference>
<evidence type="ECO:0000313" key="4">
    <source>
        <dbReference type="EMBL" id="MFC4805062.1"/>
    </source>
</evidence>
<feature type="region of interest" description="Disordered" evidence="1">
    <location>
        <begin position="1"/>
        <end position="81"/>
    </location>
</feature>
<dbReference type="Pfam" id="PF00293">
    <property type="entry name" value="NUDIX"/>
    <property type="match status" value="1"/>
</dbReference>
<dbReference type="InterPro" id="IPR036390">
    <property type="entry name" value="WH_DNA-bd_sf"/>
</dbReference>
<dbReference type="Pfam" id="PF21906">
    <property type="entry name" value="WHD_NrtR"/>
    <property type="match status" value="1"/>
</dbReference>
<reference evidence="5" key="1">
    <citation type="journal article" date="2019" name="Int. J. Syst. Evol. Microbiol.">
        <title>The Global Catalogue of Microorganisms (GCM) 10K type strain sequencing project: providing services to taxonomists for standard genome sequencing and annotation.</title>
        <authorList>
            <consortium name="The Broad Institute Genomics Platform"/>
            <consortium name="The Broad Institute Genome Sequencing Center for Infectious Disease"/>
            <person name="Wu L."/>
            <person name="Ma J."/>
        </authorList>
    </citation>
    <scope>NUCLEOTIDE SEQUENCE [LARGE SCALE GENOMIC DNA]</scope>
    <source>
        <strain evidence="5">CCUG 46385</strain>
    </source>
</reference>
<feature type="domain" description="NrtR DNA-binding winged helix" evidence="3">
    <location>
        <begin position="304"/>
        <end position="362"/>
    </location>
</feature>
<proteinExistence type="predicted"/>
<keyword evidence="5" id="KW-1185">Reference proteome</keyword>
<dbReference type="InterPro" id="IPR036388">
    <property type="entry name" value="WH-like_DNA-bd_sf"/>
</dbReference>
<evidence type="ECO:0000259" key="2">
    <source>
        <dbReference type="Pfam" id="PF00293"/>
    </source>
</evidence>
<dbReference type="RefSeq" id="WP_379788600.1">
    <property type="nucleotide sequence ID" value="NZ_JBHSHL010000033.1"/>
</dbReference>
<protein>
    <submittedName>
        <fullName evidence="4">NUDIX domain-containing protein</fullName>
    </submittedName>
</protein>
<dbReference type="Proteomes" id="UP001595916">
    <property type="component" value="Unassembled WGS sequence"/>
</dbReference>
<feature type="compositionally biased region" description="Basic and acidic residues" evidence="1">
    <location>
        <begin position="36"/>
        <end position="81"/>
    </location>
</feature>